<feature type="domain" description="FMN hydroxy acid dehydrogenase" evidence="8">
    <location>
        <begin position="2"/>
        <end position="387"/>
    </location>
</feature>
<dbReference type="PROSITE" id="PS51349">
    <property type="entry name" value="FMN_HYDROXY_ACID_DH_2"/>
    <property type="match status" value="1"/>
</dbReference>
<dbReference type="FunFam" id="3.20.20.70:FF:000029">
    <property type="entry name" value="L-lactate dehydrogenase"/>
    <property type="match status" value="1"/>
</dbReference>
<organism evidence="9 10">
    <name type="scientific">Moraxella bovoculi 237</name>
    <dbReference type="NCBI Taxonomy" id="743974"/>
    <lineage>
        <taxon>Bacteria</taxon>
        <taxon>Pseudomonadati</taxon>
        <taxon>Pseudomonadota</taxon>
        <taxon>Gammaproteobacteria</taxon>
        <taxon>Moraxellales</taxon>
        <taxon>Moraxellaceae</taxon>
        <taxon>Moraxella</taxon>
    </lineage>
</organism>
<dbReference type="PANTHER" id="PTHR10578">
    <property type="entry name" value="S -2-HYDROXY-ACID OXIDASE-RELATED"/>
    <property type="match status" value="1"/>
</dbReference>
<dbReference type="InterPro" id="IPR000262">
    <property type="entry name" value="FMN-dep_DH"/>
</dbReference>
<comment type="caution">
    <text evidence="9">The sequence shown here is derived from an EMBL/GenBank/DDBJ whole genome shotgun (WGS) entry which is preliminary data.</text>
</comment>
<dbReference type="InterPro" id="IPR013785">
    <property type="entry name" value="Aldolase_TIM"/>
</dbReference>
<feature type="binding site" evidence="7">
    <location>
        <position position="282"/>
    </location>
    <ligand>
        <name>glyoxylate</name>
        <dbReference type="ChEBI" id="CHEBI:36655"/>
    </ligand>
</feature>
<proteinExistence type="inferred from homology"/>
<dbReference type="GO" id="GO:0005886">
    <property type="term" value="C:plasma membrane"/>
    <property type="evidence" value="ECO:0007669"/>
    <property type="project" value="TreeGrafter"/>
</dbReference>
<feature type="binding site" evidence="7">
    <location>
        <position position="28"/>
    </location>
    <ligand>
        <name>glyoxylate</name>
        <dbReference type="ChEBI" id="CHEBI:36655"/>
    </ligand>
</feature>
<feature type="active site" description="Proton acceptor" evidence="6">
    <location>
        <position position="279"/>
    </location>
</feature>
<dbReference type="PIRSF" id="PIRSF000138">
    <property type="entry name" value="Al-hdrx_acd_dh"/>
    <property type="match status" value="1"/>
</dbReference>
<evidence type="ECO:0000256" key="3">
    <source>
        <dbReference type="ARBA" id="ARBA00022643"/>
    </source>
</evidence>
<dbReference type="NCBIfam" id="NF008398">
    <property type="entry name" value="PRK11197.1"/>
    <property type="match status" value="1"/>
</dbReference>
<evidence type="ECO:0000256" key="7">
    <source>
        <dbReference type="PIRSR" id="PIRSR000138-2"/>
    </source>
</evidence>
<dbReference type="AlphaFoldDB" id="A0A066UKQ3"/>
<dbReference type="GO" id="GO:0010181">
    <property type="term" value="F:FMN binding"/>
    <property type="evidence" value="ECO:0007669"/>
    <property type="project" value="InterPro"/>
</dbReference>
<feature type="binding site" evidence="7">
    <location>
        <position position="279"/>
    </location>
    <ligand>
        <name>glyoxylate</name>
        <dbReference type="ChEBI" id="CHEBI:36655"/>
    </ligand>
</feature>
<feature type="binding site" evidence="7">
    <location>
        <position position="168"/>
    </location>
    <ligand>
        <name>glyoxylate</name>
        <dbReference type="ChEBI" id="CHEBI:36655"/>
    </ligand>
</feature>
<comment type="cofactor">
    <cofactor evidence="1">
        <name>FMN</name>
        <dbReference type="ChEBI" id="CHEBI:58210"/>
    </cofactor>
</comment>
<feature type="binding site" evidence="7">
    <location>
        <position position="159"/>
    </location>
    <ligand>
        <name>FMN</name>
        <dbReference type="ChEBI" id="CHEBI:58210"/>
    </ligand>
</feature>
<dbReference type="eggNOG" id="COG1304">
    <property type="taxonomic scope" value="Bacteria"/>
</dbReference>
<dbReference type="EMBL" id="AOMT01000026">
    <property type="protein sequence ID" value="KDN24783.1"/>
    <property type="molecule type" value="Genomic_DNA"/>
</dbReference>
<dbReference type="InterPro" id="IPR008259">
    <property type="entry name" value="FMN_hydac_DH_AS"/>
</dbReference>
<feature type="binding site" evidence="7">
    <location>
        <begin position="336"/>
        <end position="337"/>
    </location>
    <ligand>
        <name>FMN</name>
        <dbReference type="ChEBI" id="CHEBI:58210"/>
    </ligand>
</feature>
<feature type="binding site" evidence="7">
    <location>
        <position position="133"/>
    </location>
    <ligand>
        <name>glyoxylate</name>
        <dbReference type="ChEBI" id="CHEBI:36655"/>
    </ligand>
</feature>
<feature type="binding site" evidence="7">
    <location>
        <position position="131"/>
    </location>
    <ligand>
        <name>FMN</name>
        <dbReference type="ChEBI" id="CHEBI:58210"/>
    </ligand>
</feature>
<keyword evidence="2 7" id="KW-0285">Flavoprotein</keyword>
<comment type="similarity">
    <text evidence="5">Belongs to the FMN-dependent alpha-hydroxy acid dehydrogenase family.</text>
</comment>
<protein>
    <submittedName>
        <fullName evidence="9">L-lactate dehydrogenase</fullName>
    </submittedName>
</protein>
<evidence type="ECO:0000313" key="10">
    <source>
        <dbReference type="Proteomes" id="UP000035860"/>
    </source>
</evidence>
<evidence type="ECO:0000256" key="4">
    <source>
        <dbReference type="ARBA" id="ARBA00023002"/>
    </source>
</evidence>
<evidence type="ECO:0000313" key="9">
    <source>
        <dbReference type="EMBL" id="KDN24783.1"/>
    </source>
</evidence>
<feature type="binding site" evidence="7">
    <location>
        <position position="277"/>
    </location>
    <ligand>
        <name>FMN</name>
        <dbReference type="ChEBI" id="CHEBI:58210"/>
    </ligand>
</feature>
<feature type="binding site" evidence="7">
    <location>
        <position position="110"/>
    </location>
    <ligand>
        <name>FMN</name>
        <dbReference type="ChEBI" id="CHEBI:58210"/>
    </ligand>
</feature>
<name>A0A066UKQ3_9GAMM</name>
<feature type="binding site" evidence="7">
    <location>
        <begin position="313"/>
        <end position="317"/>
    </location>
    <ligand>
        <name>FMN</name>
        <dbReference type="ChEBI" id="CHEBI:58210"/>
    </ligand>
</feature>
<reference evidence="9 10" key="1">
    <citation type="journal article" date="2014" name="Genome Announc.">
        <title>Draft Genome Sequence of Moraxella bovoculi Strain 237T (ATCC BAA-1259T) Isolated from a Calf with Infectious Bovine Keratoconjunctivitis.</title>
        <authorList>
            <person name="Calcutt M.J."/>
            <person name="Foecking M.F."/>
            <person name="Martin N.T."/>
            <person name="Mhlanga-Mutangadura T."/>
            <person name="Reilly T.J."/>
        </authorList>
    </citation>
    <scope>NUCLEOTIDE SEQUENCE [LARGE SCALE GENOMIC DNA]</scope>
    <source>
        <strain evidence="9 10">237</strain>
    </source>
</reference>
<feature type="binding site" evidence="7">
    <location>
        <position position="255"/>
    </location>
    <ligand>
        <name>FMN</name>
        <dbReference type="ChEBI" id="CHEBI:58210"/>
    </ligand>
</feature>
<keyword evidence="3 7" id="KW-0288">FMN</keyword>
<accession>A0A066UKQ3</accession>
<dbReference type="PANTHER" id="PTHR10578:SF107">
    <property type="entry name" value="2-HYDROXYACID OXIDASE 1"/>
    <property type="match status" value="1"/>
</dbReference>
<dbReference type="GeneID" id="301975672"/>
<evidence type="ECO:0000256" key="6">
    <source>
        <dbReference type="PIRSR" id="PIRSR000138-1"/>
    </source>
</evidence>
<dbReference type="SUPFAM" id="SSF51395">
    <property type="entry name" value="FMN-linked oxidoreductases"/>
    <property type="match status" value="1"/>
</dbReference>
<dbReference type="Gene3D" id="3.20.20.70">
    <property type="entry name" value="Aldolase class I"/>
    <property type="match status" value="1"/>
</dbReference>
<evidence type="ECO:0000256" key="1">
    <source>
        <dbReference type="ARBA" id="ARBA00001917"/>
    </source>
</evidence>
<keyword evidence="4" id="KW-0560">Oxidoreductase</keyword>
<dbReference type="GO" id="GO:0004459">
    <property type="term" value="F:L-lactate dehydrogenase (NAD+) activity"/>
    <property type="evidence" value="ECO:0007669"/>
    <property type="project" value="TreeGrafter"/>
</dbReference>
<gene>
    <name evidence="9" type="ORF">MBO_07448</name>
</gene>
<dbReference type="Proteomes" id="UP000035860">
    <property type="component" value="Unassembled WGS sequence"/>
</dbReference>
<feature type="binding site" evidence="7">
    <location>
        <begin position="81"/>
        <end position="83"/>
    </location>
    <ligand>
        <name>FMN</name>
        <dbReference type="ChEBI" id="CHEBI:58210"/>
    </ligand>
</feature>
<dbReference type="Pfam" id="PF01070">
    <property type="entry name" value="FMN_dh"/>
    <property type="match status" value="1"/>
</dbReference>
<evidence type="ECO:0000256" key="2">
    <source>
        <dbReference type="ARBA" id="ARBA00022630"/>
    </source>
</evidence>
<evidence type="ECO:0000259" key="8">
    <source>
        <dbReference type="PROSITE" id="PS51349"/>
    </source>
</evidence>
<sequence>MADLSKITEIEDLRRVAERKVPRMFYDYVDSGSWTQTTYRNNETDFDRIKLRQRVLVDMEGRTLATKMIGQEVHMPVAIAPTGFTGMMWADGEIHAARAAEKFGIPFSLSTMSICSIEDVAENTTKPFWFQLYVMRDKKFMENLIRRAKEAKCSALILTADLQVLGQRHKDIKNGLSAPPKPTLKNIINLMTKPEWCFNMLGTKRHTFRNIVGHAEGVGDLSSLSSWTAEQFDPSLNWDDVARIKELWGGPLIIKGIMEPEDAILAAKSGADAMVISNHGGRQLDGAPSSIASLADCVQAVQAENSKCEIWLDSGIRSGQDVLKAIALGAKGTMIGRSFLYGLGAYGEDGVRRALEIIYKECDITMAFCGHTNISTVNEDIFVKGTYENLKASNPHVTPIRW</sequence>
<dbReference type="CDD" id="cd02809">
    <property type="entry name" value="alpha_hydroxyacid_oxid_FMN"/>
    <property type="match status" value="1"/>
</dbReference>
<evidence type="ECO:0000256" key="5">
    <source>
        <dbReference type="ARBA" id="ARBA00024042"/>
    </source>
</evidence>
<dbReference type="PROSITE" id="PS00557">
    <property type="entry name" value="FMN_HYDROXY_ACID_DH_1"/>
    <property type="match status" value="1"/>
</dbReference>
<dbReference type="OrthoDB" id="9770452at2"/>
<dbReference type="InterPro" id="IPR012133">
    <property type="entry name" value="Alpha-hydoxy_acid_DH_FMN"/>
</dbReference>
<dbReference type="InterPro" id="IPR037396">
    <property type="entry name" value="FMN_HAD"/>
</dbReference>
<dbReference type="GO" id="GO:0009060">
    <property type="term" value="P:aerobic respiration"/>
    <property type="evidence" value="ECO:0007669"/>
    <property type="project" value="TreeGrafter"/>
</dbReference>
<dbReference type="RefSeq" id="WP_036366284.1">
    <property type="nucleotide sequence ID" value="NZ_AOMT01000026.1"/>
</dbReference>
<keyword evidence="10" id="KW-1185">Reference proteome</keyword>